<dbReference type="PANTHER" id="PTHR13450">
    <property type="entry name" value="MITOCHONDRIAL 39S RIBOSOMAL PROTEIN L42"/>
    <property type="match status" value="1"/>
</dbReference>
<sequence>MNFRDLYRECFIPNAISELSSNRFYPKNIDFRRYSNIGAIVVILGYVLNHITYMNTIARIGIRMWRGKYPSYSTLPPEVVVFTDKDMIICWHPDQGFPYECSKPLLEEQVLTSNTVLKIGEKDIQDVFRKNKEEDVIAELAKLTFTTKHKWYPRSRDKKAKKTEPDRPYLKELSFTFVQ</sequence>
<dbReference type="GO" id="GO:0005840">
    <property type="term" value="C:ribosome"/>
    <property type="evidence" value="ECO:0007669"/>
    <property type="project" value="UniProtKB-KW"/>
</dbReference>
<evidence type="ECO:0000256" key="8">
    <source>
        <dbReference type="SAM" id="Phobius"/>
    </source>
</evidence>
<comment type="similarity">
    <text evidence="2">Belongs to the mitochondrion-specific ribosomal protein mL42 family.</text>
</comment>
<dbReference type="AlphaFoldDB" id="A0ABD2CX29"/>
<evidence type="ECO:0000256" key="3">
    <source>
        <dbReference type="ARBA" id="ARBA00022946"/>
    </source>
</evidence>
<evidence type="ECO:0000256" key="4">
    <source>
        <dbReference type="ARBA" id="ARBA00022980"/>
    </source>
</evidence>
<keyword evidence="8" id="KW-1133">Transmembrane helix</keyword>
<name>A0ABD2CX29_VESMC</name>
<keyword evidence="10" id="KW-1185">Reference proteome</keyword>
<evidence type="ECO:0000256" key="7">
    <source>
        <dbReference type="ARBA" id="ARBA00035189"/>
    </source>
</evidence>
<organism evidence="9 10">
    <name type="scientific">Vespula maculifrons</name>
    <name type="common">Eastern yellow jacket</name>
    <name type="synonym">Wasp</name>
    <dbReference type="NCBI Taxonomy" id="7453"/>
    <lineage>
        <taxon>Eukaryota</taxon>
        <taxon>Metazoa</taxon>
        <taxon>Ecdysozoa</taxon>
        <taxon>Arthropoda</taxon>
        <taxon>Hexapoda</taxon>
        <taxon>Insecta</taxon>
        <taxon>Pterygota</taxon>
        <taxon>Neoptera</taxon>
        <taxon>Endopterygota</taxon>
        <taxon>Hymenoptera</taxon>
        <taxon>Apocrita</taxon>
        <taxon>Aculeata</taxon>
        <taxon>Vespoidea</taxon>
        <taxon>Vespidae</taxon>
        <taxon>Vespinae</taxon>
        <taxon>Vespula</taxon>
    </lineage>
</organism>
<evidence type="ECO:0000256" key="5">
    <source>
        <dbReference type="ARBA" id="ARBA00023128"/>
    </source>
</evidence>
<dbReference type="PANTHER" id="PTHR13450:SF4">
    <property type="entry name" value="LARGE RIBOSOMAL SUBUNIT PROTEIN ML42"/>
    <property type="match status" value="1"/>
</dbReference>
<dbReference type="InterPro" id="IPR019346">
    <property type="entry name" value="Ribosomal_mL42"/>
</dbReference>
<evidence type="ECO:0000256" key="1">
    <source>
        <dbReference type="ARBA" id="ARBA00004173"/>
    </source>
</evidence>
<evidence type="ECO:0000256" key="2">
    <source>
        <dbReference type="ARBA" id="ARBA00005556"/>
    </source>
</evidence>
<dbReference type="Pfam" id="PF10210">
    <property type="entry name" value="MRP-S32"/>
    <property type="match status" value="1"/>
</dbReference>
<proteinExistence type="inferred from homology"/>
<comment type="subcellular location">
    <subcellularLocation>
        <location evidence="1">Mitochondrion</location>
    </subcellularLocation>
</comment>
<keyword evidence="6" id="KW-0687">Ribonucleoprotein</keyword>
<keyword evidence="5" id="KW-0496">Mitochondrion</keyword>
<keyword evidence="3" id="KW-0809">Transit peptide</keyword>
<keyword evidence="4" id="KW-0689">Ribosomal protein</keyword>
<protein>
    <recommendedName>
        <fullName evidence="7">Large ribosomal subunit protein mL42</fullName>
    </recommendedName>
</protein>
<reference evidence="9 10" key="1">
    <citation type="journal article" date="2024" name="Ann. Entomol. Soc. Am.">
        <title>Genomic analyses of the southern and eastern yellowjacket wasps (Hymenoptera: Vespidae) reveal evolutionary signatures of social life.</title>
        <authorList>
            <person name="Catto M.A."/>
            <person name="Caine P.B."/>
            <person name="Orr S.E."/>
            <person name="Hunt B.G."/>
            <person name="Goodisman M.A.D."/>
        </authorList>
    </citation>
    <scope>NUCLEOTIDE SEQUENCE [LARGE SCALE GENOMIC DNA]</scope>
    <source>
        <strain evidence="9">232</strain>
        <tissue evidence="9">Head and thorax</tissue>
    </source>
</reference>
<dbReference type="EMBL" id="JAYRBN010000026">
    <property type="protein sequence ID" value="KAL2749696.1"/>
    <property type="molecule type" value="Genomic_DNA"/>
</dbReference>
<dbReference type="GO" id="GO:0005739">
    <property type="term" value="C:mitochondrion"/>
    <property type="evidence" value="ECO:0007669"/>
    <property type="project" value="UniProtKB-SubCell"/>
</dbReference>
<evidence type="ECO:0000313" key="9">
    <source>
        <dbReference type="EMBL" id="KAL2749696.1"/>
    </source>
</evidence>
<accession>A0ABD2CX29</accession>
<comment type="caution">
    <text evidence="9">The sequence shown here is derived from an EMBL/GenBank/DDBJ whole genome shotgun (WGS) entry which is preliminary data.</text>
</comment>
<evidence type="ECO:0000313" key="10">
    <source>
        <dbReference type="Proteomes" id="UP001607303"/>
    </source>
</evidence>
<keyword evidence="8" id="KW-0472">Membrane</keyword>
<evidence type="ECO:0000256" key="6">
    <source>
        <dbReference type="ARBA" id="ARBA00023274"/>
    </source>
</evidence>
<gene>
    <name evidence="9" type="ORF">V1477_001767</name>
</gene>
<keyword evidence="8" id="KW-0812">Transmembrane</keyword>
<dbReference type="GO" id="GO:1990904">
    <property type="term" value="C:ribonucleoprotein complex"/>
    <property type="evidence" value="ECO:0007669"/>
    <property type="project" value="UniProtKB-KW"/>
</dbReference>
<feature type="transmembrane region" description="Helical" evidence="8">
    <location>
        <begin position="37"/>
        <end position="58"/>
    </location>
</feature>
<dbReference type="Proteomes" id="UP001607303">
    <property type="component" value="Unassembled WGS sequence"/>
</dbReference>